<feature type="region of interest" description="Disordered" evidence="1">
    <location>
        <begin position="110"/>
        <end position="129"/>
    </location>
</feature>
<keyword evidence="2" id="KW-0812">Transmembrane</keyword>
<evidence type="ECO:0008006" key="6">
    <source>
        <dbReference type="Google" id="ProtNLM"/>
    </source>
</evidence>
<dbReference type="Proteomes" id="UP000288216">
    <property type="component" value="Unassembled WGS sequence"/>
</dbReference>
<evidence type="ECO:0000313" key="5">
    <source>
        <dbReference type="Proteomes" id="UP000288216"/>
    </source>
</evidence>
<dbReference type="InterPro" id="IPR036116">
    <property type="entry name" value="FN3_sf"/>
</dbReference>
<gene>
    <name evidence="4" type="ORF">scyTo_0015153</name>
</gene>
<dbReference type="EMBL" id="BFAA01008452">
    <property type="protein sequence ID" value="GCB67755.1"/>
    <property type="molecule type" value="Genomic_DNA"/>
</dbReference>
<reference evidence="4 5" key="1">
    <citation type="journal article" date="2018" name="Nat. Ecol. Evol.">
        <title>Shark genomes provide insights into elasmobranch evolution and the origin of vertebrates.</title>
        <authorList>
            <person name="Hara Y"/>
            <person name="Yamaguchi K"/>
            <person name="Onimaru K"/>
            <person name="Kadota M"/>
            <person name="Koyanagi M"/>
            <person name="Keeley SD"/>
            <person name="Tatsumi K"/>
            <person name="Tanaka K"/>
            <person name="Motone F"/>
            <person name="Kageyama Y"/>
            <person name="Nozu R"/>
            <person name="Adachi N"/>
            <person name="Nishimura O"/>
            <person name="Nakagawa R"/>
            <person name="Tanegashima C"/>
            <person name="Kiyatake I"/>
            <person name="Matsumoto R"/>
            <person name="Murakumo K"/>
            <person name="Nishida K"/>
            <person name="Terakita A"/>
            <person name="Kuratani S"/>
            <person name="Sato K"/>
            <person name="Hyodo S Kuraku.S."/>
        </authorList>
    </citation>
    <scope>NUCLEOTIDE SEQUENCE [LARGE SCALE GENOMIC DNA]</scope>
</reference>
<comment type="caution">
    <text evidence="4">The sequence shown here is derived from an EMBL/GenBank/DDBJ whole genome shotgun (WGS) entry which is preliminary data.</text>
</comment>
<feature type="chain" id="PRO_5019325105" description="Fibronectin type-III domain-containing protein" evidence="3">
    <location>
        <begin position="18"/>
        <end position="222"/>
    </location>
</feature>
<feature type="transmembrane region" description="Helical" evidence="2">
    <location>
        <begin position="144"/>
        <end position="166"/>
    </location>
</feature>
<dbReference type="SUPFAM" id="SSF49265">
    <property type="entry name" value="Fibronectin type III"/>
    <property type="match status" value="1"/>
</dbReference>
<accession>A0A401P3M4</accession>
<organism evidence="4 5">
    <name type="scientific">Scyliorhinus torazame</name>
    <name type="common">Cloudy catshark</name>
    <name type="synonym">Catulus torazame</name>
    <dbReference type="NCBI Taxonomy" id="75743"/>
    <lineage>
        <taxon>Eukaryota</taxon>
        <taxon>Metazoa</taxon>
        <taxon>Chordata</taxon>
        <taxon>Craniata</taxon>
        <taxon>Vertebrata</taxon>
        <taxon>Chondrichthyes</taxon>
        <taxon>Elasmobranchii</taxon>
        <taxon>Galeomorphii</taxon>
        <taxon>Galeoidea</taxon>
        <taxon>Carcharhiniformes</taxon>
        <taxon>Scyliorhinidae</taxon>
        <taxon>Scyliorhinus</taxon>
    </lineage>
</organism>
<feature type="signal peptide" evidence="3">
    <location>
        <begin position="1"/>
        <end position="17"/>
    </location>
</feature>
<evidence type="ECO:0000256" key="1">
    <source>
        <dbReference type="SAM" id="MobiDB-lite"/>
    </source>
</evidence>
<keyword evidence="2" id="KW-0472">Membrane</keyword>
<keyword evidence="3" id="KW-0732">Signal</keyword>
<proteinExistence type="predicted"/>
<dbReference type="InterPro" id="IPR013783">
    <property type="entry name" value="Ig-like_fold"/>
</dbReference>
<evidence type="ECO:0000256" key="3">
    <source>
        <dbReference type="SAM" id="SignalP"/>
    </source>
</evidence>
<keyword evidence="5" id="KW-1185">Reference proteome</keyword>
<evidence type="ECO:0000313" key="4">
    <source>
        <dbReference type="EMBL" id="GCB67755.1"/>
    </source>
</evidence>
<keyword evidence="2" id="KW-1133">Transmembrane helix</keyword>
<evidence type="ECO:0000256" key="2">
    <source>
        <dbReference type="SAM" id="Phobius"/>
    </source>
</evidence>
<dbReference type="Gene3D" id="2.60.40.10">
    <property type="entry name" value="Immunoglobulins"/>
    <property type="match status" value="1"/>
</dbReference>
<dbReference type="OMA" id="KKWRMDE"/>
<name>A0A401P3M4_SCYTO</name>
<dbReference type="AlphaFoldDB" id="A0A401P3M4"/>
<dbReference type="OrthoDB" id="9940230at2759"/>
<feature type="compositionally biased region" description="Low complexity" evidence="1">
    <location>
        <begin position="111"/>
        <end position="129"/>
    </location>
</feature>
<protein>
    <recommendedName>
        <fullName evidence="6">Fibronectin type-III domain-containing protein</fullName>
    </recommendedName>
</protein>
<sequence length="222" mass="25310">MSLRFLLLVSFAPIVCSEDVVGPHVDVQVKVENSTTIHIKWDSHLHSILRCVLVVFVKGSKEDDIFLLPRNGSLKLTDRRTGTLYTISVNCFNGETILKSSNVSIDTGLESSFRPSTTPSTSRTKTQSTLGGHLNHAKLFSSDVLTGAVFGCIGGVILIYLSYSFYKKWRMDERLREFLRSYFIANERWLYWNKLAARKKKLVAKYVERRIGYAHCPLWDEL</sequence>